<accession>A0ABN5GBM2</accession>
<gene>
    <name evidence="1" type="ORF">C1C98_10570</name>
</gene>
<evidence type="ECO:0000313" key="1">
    <source>
        <dbReference type="EMBL" id="AUO45861.1"/>
    </source>
</evidence>
<evidence type="ECO:0000313" key="2">
    <source>
        <dbReference type="Proteomes" id="UP000235315"/>
    </source>
</evidence>
<organism evidence="1 2">
    <name type="scientific">Pseudomonas ogarae (strain DSM 112162 / CECT 30235 / F113)</name>
    <dbReference type="NCBI Taxonomy" id="1114970"/>
    <lineage>
        <taxon>Bacteria</taxon>
        <taxon>Pseudomonadati</taxon>
        <taxon>Pseudomonadota</taxon>
        <taxon>Gammaproteobacteria</taxon>
        <taxon>Pseudomonadales</taxon>
        <taxon>Pseudomonadaceae</taxon>
        <taxon>Pseudomonas</taxon>
    </lineage>
</organism>
<reference evidence="1 2" key="1">
    <citation type="submission" date="2018-01" db="EMBL/GenBank/DDBJ databases">
        <title>Tropical forage species Digitaria eriantha prevents oxidative stress under low temperature conditions by the incorporation of polyhydroxybutyrate-producing endophytic bacteria.</title>
        <authorList>
            <person name="Stritzler M."/>
            <person name="Ayub N."/>
        </authorList>
    </citation>
    <scope>NUCLEOTIDE SEQUENCE [LARGE SCALE GENOMIC DNA]</scope>
    <source>
        <strain evidence="1 2">FR1</strain>
    </source>
</reference>
<proteinExistence type="predicted"/>
<name>A0ABN5GBM2_PSEO1</name>
<keyword evidence="2" id="KW-1185">Reference proteome</keyword>
<dbReference type="EMBL" id="CP025738">
    <property type="protein sequence ID" value="AUO45861.1"/>
    <property type="molecule type" value="Genomic_DNA"/>
</dbReference>
<sequence length="61" mass="6385">MAQGEVVWSYAEINAINIQAFVARELAPAGLRSMPRFLVDTKGLGPLRDPAGASSLATKAG</sequence>
<dbReference type="Proteomes" id="UP000235315">
    <property type="component" value="Chromosome"/>
</dbReference>
<protein>
    <submittedName>
        <fullName evidence="1">Uncharacterized protein</fullName>
    </submittedName>
</protein>